<accession>A0A9R0RZW4</accession>
<sequence length="76" mass="7774">MASKLPDAAKGLGAGGALDVEDGSGGGKKAATRERGWDLTARVYLGGQNVSLDLGRFGDTLRKLHSRALRLPAAGP</sequence>
<dbReference type="AlphaFoldDB" id="A0A9R0RZW4"/>
<gene>
    <name evidence="2" type="ORF">TRITD_3Av1G271800</name>
</gene>
<evidence type="ECO:0000256" key="1">
    <source>
        <dbReference type="SAM" id="MobiDB-lite"/>
    </source>
</evidence>
<protein>
    <submittedName>
        <fullName evidence="2">Uncharacterized protein</fullName>
    </submittedName>
</protein>
<dbReference type="Gramene" id="TRITD3Av1G271800.3">
    <property type="protein sequence ID" value="TRITD3Av1G271800.3"/>
    <property type="gene ID" value="TRITD3Av1G271800"/>
</dbReference>
<dbReference type="EMBL" id="LT934115">
    <property type="protein sequence ID" value="VAH69477.1"/>
    <property type="molecule type" value="Genomic_DNA"/>
</dbReference>
<proteinExistence type="predicted"/>
<dbReference type="Proteomes" id="UP000324705">
    <property type="component" value="Chromosome 3A"/>
</dbReference>
<name>A0A9R0RZW4_TRITD</name>
<evidence type="ECO:0000313" key="3">
    <source>
        <dbReference type="Proteomes" id="UP000324705"/>
    </source>
</evidence>
<feature type="region of interest" description="Disordered" evidence="1">
    <location>
        <begin position="1"/>
        <end position="32"/>
    </location>
</feature>
<evidence type="ECO:0000313" key="2">
    <source>
        <dbReference type="EMBL" id="VAH69477.1"/>
    </source>
</evidence>
<keyword evidence="3" id="KW-1185">Reference proteome</keyword>
<reference evidence="2 3" key="1">
    <citation type="submission" date="2017-09" db="EMBL/GenBank/DDBJ databases">
        <authorList>
            <consortium name="International Durum Wheat Genome Sequencing Consortium (IDWGSC)"/>
            <person name="Milanesi L."/>
        </authorList>
    </citation>
    <scope>NUCLEOTIDE SEQUENCE [LARGE SCALE GENOMIC DNA]</scope>
    <source>
        <strain evidence="3">cv. Svevo</strain>
    </source>
</reference>
<organism evidence="2 3">
    <name type="scientific">Triticum turgidum subsp. durum</name>
    <name type="common">Durum wheat</name>
    <name type="synonym">Triticum durum</name>
    <dbReference type="NCBI Taxonomy" id="4567"/>
    <lineage>
        <taxon>Eukaryota</taxon>
        <taxon>Viridiplantae</taxon>
        <taxon>Streptophyta</taxon>
        <taxon>Embryophyta</taxon>
        <taxon>Tracheophyta</taxon>
        <taxon>Spermatophyta</taxon>
        <taxon>Magnoliopsida</taxon>
        <taxon>Liliopsida</taxon>
        <taxon>Poales</taxon>
        <taxon>Poaceae</taxon>
        <taxon>BOP clade</taxon>
        <taxon>Pooideae</taxon>
        <taxon>Triticodae</taxon>
        <taxon>Triticeae</taxon>
        <taxon>Triticinae</taxon>
        <taxon>Triticum</taxon>
    </lineage>
</organism>